<dbReference type="InterPro" id="IPR003594">
    <property type="entry name" value="HATPase_dom"/>
</dbReference>
<evidence type="ECO:0000259" key="6">
    <source>
        <dbReference type="PROSITE" id="PS50110"/>
    </source>
</evidence>
<organism evidence="8 9">
    <name type="scientific">Desulfosarcina alkanivorans</name>
    <dbReference type="NCBI Taxonomy" id="571177"/>
    <lineage>
        <taxon>Bacteria</taxon>
        <taxon>Pseudomonadati</taxon>
        <taxon>Thermodesulfobacteriota</taxon>
        <taxon>Desulfobacteria</taxon>
        <taxon>Desulfobacterales</taxon>
        <taxon>Desulfosarcinaceae</taxon>
        <taxon>Desulfosarcina</taxon>
    </lineage>
</organism>
<dbReference type="PROSITE" id="PS50109">
    <property type="entry name" value="HIS_KIN"/>
    <property type="match status" value="1"/>
</dbReference>
<dbReference type="Proteomes" id="UP000427906">
    <property type="component" value="Chromosome"/>
</dbReference>
<dbReference type="EMBL" id="AP021874">
    <property type="protein sequence ID" value="BBO67113.1"/>
    <property type="molecule type" value="Genomic_DNA"/>
</dbReference>
<feature type="domain" description="PAC" evidence="7">
    <location>
        <begin position="211"/>
        <end position="266"/>
    </location>
</feature>
<dbReference type="Gene3D" id="3.30.450.20">
    <property type="entry name" value="PAS domain"/>
    <property type="match status" value="1"/>
</dbReference>
<dbReference type="GO" id="GO:0000160">
    <property type="term" value="P:phosphorelay signal transduction system"/>
    <property type="evidence" value="ECO:0007669"/>
    <property type="project" value="InterPro"/>
</dbReference>
<dbReference type="Gene3D" id="1.10.287.130">
    <property type="match status" value="1"/>
</dbReference>
<dbReference type="OrthoDB" id="9769169at2"/>
<dbReference type="RefSeq" id="WP_155315404.1">
    <property type="nucleotide sequence ID" value="NZ_AP021874.1"/>
</dbReference>
<evidence type="ECO:0000313" key="9">
    <source>
        <dbReference type="Proteomes" id="UP000427906"/>
    </source>
</evidence>
<feature type="domain" description="Histidine kinase" evidence="5">
    <location>
        <begin position="361"/>
        <end position="567"/>
    </location>
</feature>
<dbReference type="InterPro" id="IPR011006">
    <property type="entry name" value="CheY-like_superfamily"/>
</dbReference>
<dbReference type="SUPFAM" id="SSF55874">
    <property type="entry name" value="ATPase domain of HSP90 chaperone/DNA topoisomerase II/histidine kinase"/>
    <property type="match status" value="1"/>
</dbReference>
<dbReference type="CDD" id="cd17574">
    <property type="entry name" value="REC_OmpR"/>
    <property type="match status" value="1"/>
</dbReference>
<dbReference type="InterPro" id="IPR004358">
    <property type="entry name" value="Sig_transdc_His_kin-like_C"/>
</dbReference>
<gene>
    <name evidence="8" type="ORF">DSCA_10430</name>
</gene>
<dbReference type="Pfam" id="PF00072">
    <property type="entry name" value="Response_reg"/>
    <property type="match status" value="1"/>
</dbReference>
<dbReference type="InterPro" id="IPR001789">
    <property type="entry name" value="Sig_transdc_resp-reg_receiver"/>
</dbReference>
<dbReference type="SUPFAM" id="SSF55785">
    <property type="entry name" value="PYP-like sensor domain (PAS domain)"/>
    <property type="match status" value="1"/>
</dbReference>
<dbReference type="InterPro" id="IPR013656">
    <property type="entry name" value="PAS_4"/>
</dbReference>
<dbReference type="EC" id="2.7.13.3" evidence="2"/>
<name>A0A5K7YEP1_9BACT</name>
<reference evidence="8 9" key="1">
    <citation type="submission" date="2019-11" db="EMBL/GenBank/DDBJ databases">
        <title>Comparative genomics of hydrocarbon-degrading Desulfosarcina strains.</title>
        <authorList>
            <person name="Watanabe M."/>
            <person name="Kojima H."/>
            <person name="Fukui M."/>
        </authorList>
    </citation>
    <scope>NUCLEOTIDE SEQUENCE [LARGE SCALE GENOMIC DNA]</scope>
    <source>
        <strain evidence="8 9">PL12</strain>
    </source>
</reference>
<keyword evidence="9" id="KW-1185">Reference proteome</keyword>
<evidence type="ECO:0000259" key="7">
    <source>
        <dbReference type="PROSITE" id="PS50113"/>
    </source>
</evidence>
<accession>A0A5K7YEP1</accession>
<dbReference type="SMART" id="SM00448">
    <property type="entry name" value="REC"/>
    <property type="match status" value="1"/>
</dbReference>
<sequence length="583" mass="65105">MKIMIVEDDPVSMALLKKVLTKMEKSVLTAATGAQAWDLFEKERPRIVVSDWMMPELTGLELCRRIREFPGDTYTYVIIMTAKDRKADILETFAAGADDYVAKPYDIREFQARLNTGKRVIQLEDTHKTLQETLISSRNKIRIVFDALPEEILTVDRELNVVSLNKSALDAIKGNFDDHVALSCCKLSEKGNSDFYNRQLASLVGSCLETGSRQFYLDRFSTEDGKEIIKERIALPVKEEDGQVRQITFVSRDITEAHQHNEEIKKLNQKLTKISREMLKKNHSLENALERLEHTQAQMLQSEKMASIGQLAAGVAHEINNPTGFVSSNLKTLGDYQGDMNRLIGDYQQLKSALKELPCGQLPEPVVNLIRQVETVEEEVDIDFIQEDVGELIGDCQEGTDRIKKIVDDLKHFAHPGEDRMTETDINAGIESTLNVVNNELKYKATIVKELGDLPFVHAYPQQLNQVFMNILVNAAQAIEKSGEIKIATAPVDDRVEIRISDTGCGISKAVLNKIFDPFFTTKDVGKGTGLGMNIAYNIIMKHHGDIRVESEVGKGTTFIVQLPVLSSPESAAIASEPSPVSG</sequence>
<feature type="coiled-coil region" evidence="4">
    <location>
        <begin position="257"/>
        <end position="305"/>
    </location>
</feature>
<dbReference type="PROSITE" id="PS50110">
    <property type="entry name" value="RESPONSE_REGULATORY"/>
    <property type="match status" value="1"/>
</dbReference>
<dbReference type="Gene3D" id="3.40.50.2300">
    <property type="match status" value="1"/>
</dbReference>
<evidence type="ECO:0000256" key="3">
    <source>
        <dbReference type="PROSITE-ProRule" id="PRU00169"/>
    </source>
</evidence>
<dbReference type="PANTHER" id="PTHR43065">
    <property type="entry name" value="SENSOR HISTIDINE KINASE"/>
    <property type="match status" value="1"/>
</dbReference>
<feature type="domain" description="Response regulatory" evidence="6">
    <location>
        <begin position="2"/>
        <end position="118"/>
    </location>
</feature>
<dbReference type="GO" id="GO:0004673">
    <property type="term" value="F:protein histidine kinase activity"/>
    <property type="evidence" value="ECO:0007669"/>
    <property type="project" value="UniProtKB-EC"/>
</dbReference>
<evidence type="ECO:0000256" key="1">
    <source>
        <dbReference type="ARBA" id="ARBA00000085"/>
    </source>
</evidence>
<feature type="modified residue" description="4-aspartylphosphate" evidence="3">
    <location>
        <position position="51"/>
    </location>
</feature>
<keyword evidence="4" id="KW-0175">Coiled coil</keyword>
<dbReference type="InterPro" id="IPR035965">
    <property type="entry name" value="PAS-like_dom_sf"/>
</dbReference>
<dbReference type="Pfam" id="PF08448">
    <property type="entry name" value="PAS_4"/>
    <property type="match status" value="1"/>
</dbReference>
<comment type="catalytic activity">
    <reaction evidence="1">
        <text>ATP + protein L-histidine = ADP + protein N-phospho-L-histidine.</text>
        <dbReference type="EC" id="2.7.13.3"/>
    </reaction>
</comment>
<dbReference type="Pfam" id="PF02518">
    <property type="entry name" value="HATPase_c"/>
    <property type="match status" value="1"/>
</dbReference>
<dbReference type="InterPro" id="IPR000700">
    <property type="entry name" value="PAS-assoc_C"/>
</dbReference>
<dbReference type="AlphaFoldDB" id="A0A5K7YEP1"/>
<evidence type="ECO:0000256" key="4">
    <source>
        <dbReference type="SAM" id="Coils"/>
    </source>
</evidence>
<dbReference type="PRINTS" id="PR00344">
    <property type="entry name" value="BCTRLSENSOR"/>
</dbReference>
<dbReference type="SUPFAM" id="SSF52172">
    <property type="entry name" value="CheY-like"/>
    <property type="match status" value="1"/>
</dbReference>
<dbReference type="PROSITE" id="PS50113">
    <property type="entry name" value="PAC"/>
    <property type="match status" value="1"/>
</dbReference>
<dbReference type="SMART" id="SM00387">
    <property type="entry name" value="HATPase_c"/>
    <property type="match status" value="1"/>
</dbReference>
<keyword evidence="3" id="KW-0597">Phosphoprotein</keyword>
<dbReference type="Gene3D" id="3.30.565.10">
    <property type="entry name" value="Histidine kinase-like ATPase, C-terminal domain"/>
    <property type="match status" value="1"/>
</dbReference>
<dbReference type="PANTHER" id="PTHR43065:SF50">
    <property type="entry name" value="HISTIDINE KINASE"/>
    <property type="match status" value="1"/>
</dbReference>
<protein>
    <recommendedName>
        <fullName evidence="2">histidine kinase</fullName>
        <ecNumber evidence="2">2.7.13.3</ecNumber>
    </recommendedName>
</protein>
<evidence type="ECO:0000259" key="5">
    <source>
        <dbReference type="PROSITE" id="PS50109"/>
    </source>
</evidence>
<evidence type="ECO:0000313" key="8">
    <source>
        <dbReference type="EMBL" id="BBO67113.1"/>
    </source>
</evidence>
<evidence type="ECO:0000256" key="2">
    <source>
        <dbReference type="ARBA" id="ARBA00012438"/>
    </source>
</evidence>
<proteinExistence type="predicted"/>
<dbReference type="InterPro" id="IPR005467">
    <property type="entry name" value="His_kinase_dom"/>
</dbReference>
<dbReference type="InterPro" id="IPR036890">
    <property type="entry name" value="HATPase_C_sf"/>
</dbReference>
<dbReference type="KEGG" id="dalk:DSCA_10430"/>